<name>A0A4C1VJD6_EUMVA</name>
<evidence type="ECO:0000259" key="3">
    <source>
        <dbReference type="Pfam" id="PF04064"/>
    </source>
</evidence>
<dbReference type="InterPro" id="IPR039717">
    <property type="entry name" value="Hgh1"/>
</dbReference>
<dbReference type="Pfam" id="PF04064">
    <property type="entry name" value="DUF384"/>
    <property type="match status" value="1"/>
</dbReference>
<feature type="domain" description="Protein HGH1 N-terminal" evidence="2">
    <location>
        <begin position="2"/>
        <end position="110"/>
    </location>
</feature>
<proteinExistence type="inferred from homology"/>
<evidence type="ECO:0000259" key="2">
    <source>
        <dbReference type="Pfam" id="PF04063"/>
    </source>
</evidence>
<accession>A0A4C1VJD6</accession>
<dbReference type="PANTHER" id="PTHR13387:SF9">
    <property type="entry name" value="PROTEIN HGH1 HOMOLOG"/>
    <property type="match status" value="1"/>
</dbReference>
<dbReference type="STRING" id="151549.A0A4C1VJD6"/>
<organism evidence="4 5">
    <name type="scientific">Eumeta variegata</name>
    <name type="common">Bagworm moth</name>
    <name type="synonym">Eumeta japonica</name>
    <dbReference type="NCBI Taxonomy" id="151549"/>
    <lineage>
        <taxon>Eukaryota</taxon>
        <taxon>Metazoa</taxon>
        <taxon>Ecdysozoa</taxon>
        <taxon>Arthropoda</taxon>
        <taxon>Hexapoda</taxon>
        <taxon>Insecta</taxon>
        <taxon>Pterygota</taxon>
        <taxon>Neoptera</taxon>
        <taxon>Endopterygota</taxon>
        <taxon>Lepidoptera</taxon>
        <taxon>Glossata</taxon>
        <taxon>Ditrysia</taxon>
        <taxon>Tineoidea</taxon>
        <taxon>Psychidae</taxon>
        <taxon>Oiketicinae</taxon>
        <taxon>Eumeta</taxon>
    </lineage>
</organism>
<comment type="similarity">
    <text evidence="1">Belongs to the HGH1 family.</text>
</comment>
<dbReference type="InterPro" id="IPR016024">
    <property type="entry name" value="ARM-type_fold"/>
</dbReference>
<keyword evidence="5" id="KW-1185">Reference proteome</keyword>
<sequence>MLSNLSRSKTIQKWLIEEHPHVPLIKLLPFCNYQESSVRRGGVVGTLRNLSFSTEFHEFLLRPDMDLLTYILNPLMGNEDYPDEEMDLLPIALQYLPQEKVRESDVDIRKMLLEILNRFCTKRNGRETLRNCGVYYVLREYHKWEKDSRVLLACENVVDILIRKEDEIGVEDLSAVEVTEDMKEKFERMDEQFVNDS</sequence>
<dbReference type="InterPro" id="IPR007206">
    <property type="entry name" value="Protein_HGH1_C"/>
</dbReference>
<dbReference type="EMBL" id="BGZK01000362">
    <property type="protein sequence ID" value="GBP39218.1"/>
    <property type="molecule type" value="Genomic_DNA"/>
</dbReference>
<evidence type="ECO:0000256" key="1">
    <source>
        <dbReference type="ARBA" id="ARBA00006712"/>
    </source>
</evidence>
<evidence type="ECO:0000313" key="5">
    <source>
        <dbReference type="Proteomes" id="UP000299102"/>
    </source>
</evidence>
<feature type="domain" description="Protein HGH1 C-terminal" evidence="3">
    <location>
        <begin position="120"/>
        <end position="168"/>
    </location>
</feature>
<dbReference type="Pfam" id="PF04063">
    <property type="entry name" value="DUF383"/>
    <property type="match status" value="1"/>
</dbReference>
<dbReference type="PANTHER" id="PTHR13387">
    <property type="entry name" value="PROTEIN HGH1 HOMOLOG"/>
    <property type="match status" value="1"/>
</dbReference>
<reference evidence="4 5" key="1">
    <citation type="journal article" date="2019" name="Commun. Biol.">
        <title>The bagworm genome reveals a unique fibroin gene that provides high tensile strength.</title>
        <authorList>
            <person name="Kono N."/>
            <person name="Nakamura H."/>
            <person name="Ohtoshi R."/>
            <person name="Tomita M."/>
            <person name="Numata K."/>
            <person name="Arakawa K."/>
        </authorList>
    </citation>
    <scope>NUCLEOTIDE SEQUENCE [LARGE SCALE GENOMIC DNA]</scope>
</reference>
<gene>
    <name evidence="4" type="ORF">EVAR_22622_1</name>
</gene>
<dbReference type="SUPFAM" id="SSF48371">
    <property type="entry name" value="ARM repeat"/>
    <property type="match status" value="1"/>
</dbReference>
<evidence type="ECO:0000313" key="4">
    <source>
        <dbReference type="EMBL" id="GBP39218.1"/>
    </source>
</evidence>
<dbReference type="Proteomes" id="UP000299102">
    <property type="component" value="Unassembled WGS sequence"/>
</dbReference>
<dbReference type="OrthoDB" id="338814at2759"/>
<comment type="caution">
    <text evidence="4">The sequence shown here is derived from an EMBL/GenBank/DDBJ whole genome shotgun (WGS) entry which is preliminary data.</text>
</comment>
<protein>
    <submittedName>
        <fullName evidence="4">Protein HGH1 homolog</fullName>
    </submittedName>
</protein>
<dbReference type="InterPro" id="IPR007205">
    <property type="entry name" value="Protein_HGH1_N"/>
</dbReference>
<dbReference type="AlphaFoldDB" id="A0A4C1VJD6"/>